<evidence type="ECO:0000313" key="1">
    <source>
        <dbReference type="EMBL" id="CAL62355.1"/>
    </source>
</evidence>
<dbReference type="Proteomes" id="UP000006697">
    <property type="component" value="Chromosome"/>
</dbReference>
<sequence length="77" mass="8682">MTNSESEKTLRPPEGYTSWLDYAVDTLDTRTLEIYKLFDDAPPGRDQILAAARRELDDLRAKAGEHAALSRKGREST</sequence>
<proteinExistence type="predicted"/>
<evidence type="ECO:0000313" key="2">
    <source>
        <dbReference type="Proteomes" id="UP000006697"/>
    </source>
</evidence>
<organism evidence="1 2">
    <name type="scientific">Herminiimonas arsenicoxydans</name>
    <dbReference type="NCBI Taxonomy" id="204773"/>
    <lineage>
        <taxon>Bacteria</taxon>
        <taxon>Pseudomonadati</taxon>
        <taxon>Pseudomonadota</taxon>
        <taxon>Betaproteobacteria</taxon>
        <taxon>Burkholderiales</taxon>
        <taxon>Oxalobacteraceae</taxon>
        <taxon>Herminiimonas</taxon>
    </lineage>
</organism>
<keyword evidence="2" id="KW-1185">Reference proteome</keyword>
<reference evidence="1 2" key="1">
    <citation type="journal article" date="2007" name="PLoS Genet.">
        <title>A tale of two oxidation states: bacterial colonization of arsenic-rich environments.</title>
        <authorList>
            <person name="Muller D."/>
            <person name="Medigue C."/>
            <person name="Koechler S."/>
            <person name="Barbe V."/>
            <person name="Barakat M."/>
            <person name="Talla E."/>
            <person name="Bonnefoy V."/>
            <person name="Krin E."/>
            <person name="Arsene-Ploetze F."/>
            <person name="Carapito C."/>
            <person name="Chandler M."/>
            <person name="Cournoyer B."/>
            <person name="Cruveiller S."/>
            <person name="Dossat C."/>
            <person name="Duval S."/>
            <person name="Heymann M."/>
            <person name="Leize E."/>
            <person name="Lieutaud A."/>
            <person name="Lievremont D."/>
            <person name="Makita Y."/>
            <person name="Mangenot S."/>
            <person name="Nitschke W."/>
            <person name="Ortet P."/>
            <person name="Perdrial N."/>
            <person name="Schoepp B."/>
            <person name="Siguier N."/>
            <person name="Simeonova D.D."/>
            <person name="Rouy Z."/>
            <person name="Segurens B."/>
            <person name="Turlin E."/>
            <person name="Vallenet D."/>
            <person name="Van Dorsselaer A."/>
            <person name="Weiss S."/>
            <person name="Weissenbach J."/>
            <person name="Lett M.C."/>
            <person name="Danchin A."/>
            <person name="Bertin P.N."/>
        </authorList>
    </citation>
    <scope>NUCLEOTIDE SEQUENCE [LARGE SCALE GENOMIC DNA]</scope>
    <source>
        <strain evidence="2">ULPAs1</strain>
    </source>
</reference>
<dbReference type="HOGENOM" id="CLU_2633254_0_0_4"/>
<gene>
    <name evidence="1" type="ordered locus">HEAR2220</name>
</gene>
<name>A4G768_HERAR</name>
<protein>
    <submittedName>
        <fullName evidence="1">Uncharacterized protein</fullName>
    </submittedName>
</protein>
<dbReference type="KEGG" id="har:HEAR2220"/>
<dbReference type="AlphaFoldDB" id="A4G768"/>
<accession>A4G768</accession>
<dbReference type="EMBL" id="CU207211">
    <property type="protein sequence ID" value="CAL62355.1"/>
    <property type="molecule type" value="Genomic_DNA"/>
</dbReference>
<dbReference type="OrthoDB" id="7062823at2"/>